<organism evidence="10 11">
    <name type="scientific">Candidatus Moanibacter tarae</name>
    <dbReference type="NCBI Taxonomy" id="2200854"/>
    <lineage>
        <taxon>Bacteria</taxon>
        <taxon>Pseudomonadati</taxon>
        <taxon>Verrucomicrobiota</taxon>
        <taxon>Opitutia</taxon>
        <taxon>Puniceicoccales</taxon>
        <taxon>Puniceicoccales incertae sedis</taxon>
        <taxon>Candidatus Moanibacter</taxon>
    </lineage>
</organism>
<proteinExistence type="inferred from homology"/>
<dbReference type="UniPathway" id="UPA00068">
    <property type="reaction ID" value="UER00108"/>
</dbReference>
<reference evidence="10 11" key="1">
    <citation type="submission" date="2018-06" db="EMBL/GenBank/DDBJ databases">
        <title>Draft Genome Sequence of a Novel Marine Bacterium Related to the Verrucomicrobia.</title>
        <authorList>
            <person name="Vosseberg J."/>
            <person name="Martijn J."/>
            <person name="Ettema T.J.G."/>
        </authorList>
    </citation>
    <scope>NUCLEOTIDE SEQUENCE [LARGE SCALE GENOMIC DNA]</scope>
    <source>
        <strain evidence="10">TARA_B100001123</strain>
    </source>
</reference>
<dbReference type="InterPro" id="IPR023013">
    <property type="entry name" value="AGPR_AS"/>
</dbReference>
<comment type="catalytic activity">
    <reaction evidence="6 7">
        <text>N-acetyl-L-glutamate 5-semialdehyde + phosphate + NADP(+) = N-acetyl-L-glutamyl 5-phosphate + NADPH + H(+)</text>
        <dbReference type="Rhea" id="RHEA:21588"/>
        <dbReference type="ChEBI" id="CHEBI:15378"/>
        <dbReference type="ChEBI" id="CHEBI:29123"/>
        <dbReference type="ChEBI" id="CHEBI:43474"/>
        <dbReference type="ChEBI" id="CHEBI:57783"/>
        <dbReference type="ChEBI" id="CHEBI:57936"/>
        <dbReference type="ChEBI" id="CHEBI:58349"/>
        <dbReference type="EC" id="1.2.1.38"/>
    </reaction>
</comment>
<dbReference type="SUPFAM" id="SSF51735">
    <property type="entry name" value="NAD(P)-binding Rossmann-fold domains"/>
    <property type="match status" value="1"/>
</dbReference>
<dbReference type="EC" id="1.2.1.38" evidence="7"/>
<comment type="function">
    <text evidence="7">Catalyzes the NADPH-dependent reduction of N-acetyl-5-glutamyl phosphate to yield N-acetyl-L-glutamate 5-semialdehyde.</text>
</comment>
<evidence type="ECO:0000256" key="2">
    <source>
        <dbReference type="ARBA" id="ARBA00022571"/>
    </source>
</evidence>
<dbReference type="HAMAP" id="MF_00150">
    <property type="entry name" value="ArgC_type1"/>
    <property type="match status" value="1"/>
</dbReference>
<dbReference type="PANTHER" id="PTHR32338:SF10">
    <property type="entry name" value="N-ACETYL-GAMMA-GLUTAMYL-PHOSPHATE REDUCTASE, CHLOROPLASTIC-RELATED"/>
    <property type="match status" value="1"/>
</dbReference>
<dbReference type="InterPro" id="IPR058924">
    <property type="entry name" value="AGPR_dimerisation_dom"/>
</dbReference>
<evidence type="ECO:0000256" key="8">
    <source>
        <dbReference type="PROSITE-ProRule" id="PRU10010"/>
    </source>
</evidence>
<evidence type="ECO:0000256" key="5">
    <source>
        <dbReference type="ARBA" id="ARBA00023002"/>
    </source>
</evidence>
<dbReference type="InterPro" id="IPR000706">
    <property type="entry name" value="AGPR_type-1"/>
</dbReference>
<accession>A0A2Z4AFH9</accession>
<evidence type="ECO:0000256" key="4">
    <source>
        <dbReference type="ARBA" id="ARBA00022857"/>
    </source>
</evidence>
<protein>
    <recommendedName>
        <fullName evidence="7">N-acetyl-gamma-glutamyl-phosphate reductase</fullName>
        <shortName evidence="7">AGPR</shortName>
        <ecNumber evidence="7">1.2.1.38</ecNumber>
    </recommendedName>
    <alternativeName>
        <fullName evidence="7">N-acetyl-glutamate semialdehyde dehydrogenase</fullName>
        <shortName evidence="7">NAGSA dehydrogenase</shortName>
    </alternativeName>
</protein>
<evidence type="ECO:0000259" key="9">
    <source>
        <dbReference type="SMART" id="SM00859"/>
    </source>
</evidence>
<dbReference type="EMBL" id="CP029803">
    <property type="protein sequence ID" value="AWT59738.1"/>
    <property type="molecule type" value="Genomic_DNA"/>
</dbReference>
<evidence type="ECO:0000256" key="7">
    <source>
        <dbReference type="HAMAP-Rule" id="MF_00150"/>
    </source>
</evidence>
<keyword evidence="5 7" id="KW-0560">Oxidoreductase</keyword>
<comment type="similarity">
    <text evidence="7">Belongs to the NAGSA dehydrogenase family. Type 1 subfamily.</text>
</comment>
<dbReference type="Pfam" id="PF01118">
    <property type="entry name" value="Semialdhyde_dh"/>
    <property type="match status" value="1"/>
</dbReference>
<gene>
    <name evidence="7 10" type="primary">argC</name>
    <name evidence="10" type="ORF">DF168_00932</name>
</gene>
<dbReference type="AlphaFoldDB" id="A0A2Z4AFH9"/>
<evidence type="ECO:0000256" key="3">
    <source>
        <dbReference type="ARBA" id="ARBA00022605"/>
    </source>
</evidence>
<dbReference type="InterPro" id="IPR036291">
    <property type="entry name" value="NAD(P)-bd_dom_sf"/>
</dbReference>
<sequence length="355" mass="38818">MKPINSSLEKNLVKVGVVGASGYIGELLVRMLSTHPKVDLEVVTSRNYKGKKVDEVIPFLRGRCSNLYFSDSDPEKLGSMESPDLFFLALPHGVASEFARPLLKSGKTVIDLSADFRINSTARYEEFYGHPHPAPDLLQHSFYVIPEIANQSWKDAKLIASPGCYPTSILVPLIPLLRKDIVAREGIVINSFSGVSGAGKKATEFFSFGERNESSTAYGIPKHRHLSEIEEQCIEASGSPVVVQFSPHLAPMTKGIATTIVAKAKANNVDEIYKVWERTYVNSKFVTLLRSGTFPDTAHVIGSNRIDISAVYDPRTGNVVITSALDNLMKGAGGQAIQSMNIINGFEEDEGLTPF</sequence>
<keyword evidence="3 7" id="KW-0028">Amino-acid biosynthesis</keyword>
<dbReference type="SMART" id="SM00859">
    <property type="entry name" value="Semialdhyde_dh"/>
    <property type="match status" value="1"/>
</dbReference>
<keyword evidence="4 7" id="KW-0521">NADP</keyword>
<dbReference type="KEGG" id="mtar:DF168_00932"/>
<dbReference type="InterPro" id="IPR050085">
    <property type="entry name" value="AGPR"/>
</dbReference>
<name>A0A2Z4AFH9_9BACT</name>
<evidence type="ECO:0000313" key="10">
    <source>
        <dbReference type="EMBL" id="AWT59738.1"/>
    </source>
</evidence>
<dbReference type="PANTHER" id="PTHR32338">
    <property type="entry name" value="N-ACETYL-GAMMA-GLUTAMYL-PHOSPHATE REDUCTASE, CHLOROPLASTIC-RELATED-RELATED"/>
    <property type="match status" value="1"/>
</dbReference>
<comment type="pathway">
    <text evidence="1 7">Amino-acid biosynthesis; L-arginine biosynthesis; N(2)-acetyl-L-ornithine from L-glutamate: step 3/4.</text>
</comment>
<dbReference type="CDD" id="cd23934">
    <property type="entry name" value="AGPR_1_C"/>
    <property type="match status" value="1"/>
</dbReference>
<comment type="subcellular location">
    <subcellularLocation>
        <location evidence="7">Cytoplasm</location>
    </subcellularLocation>
</comment>
<dbReference type="Proteomes" id="UP000247465">
    <property type="component" value="Chromosome"/>
</dbReference>
<dbReference type="InterPro" id="IPR000534">
    <property type="entry name" value="Semialdehyde_DH_NAD-bd"/>
</dbReference>
<keyword evidence="2 7" id="KW-0055">Arginine biosynthesis</keyword>
<dbReference type="GO" id="GO:0003942">
    <property type="term" value="F:N-acetyl-gamma-glutamyl-phosphate reductase activity"/>
    <property type="evidence" value="ECO:0007669"/>
    <property type="project" value="UniProtKB-UniRule"/>
</dbReference>
<dbReference type="PROSITE" id="PS01224">
    <property type="entry name" value="ARGC"/>
    <property type="match status" value="1"/>
</dbReference>
<feature type="active site" evidence="7 8">
    <location>
        <position position="164"/>
    </location>
</feature>
<dbReference type="GO" id="GO:0006526">
    <property type="term" value="P:L-arginine biosynthetic process"/>
    <property type="evidence" value="ECO:0007669"/>
    <property type="project" value="UniProtKB-UniRule"/>
</dbReference>
<dbReference type="GO" id="GO:0051287">
    <property type="term" value="F:NAD binding"/>
    <property type="evidence" value="ECO:0007669"/>
    <property type="project" value="InterPro"/>
</dbReference>
<evidence type="ECO:0000256" key="6">
    <source>
        <dbReference type="ARBA" id="ARBA00050557"/>
    </source>
</evidence>
<dbReference type="Gene3D" id="3.40.50.720">
    <property type="entry name" value="NAD(P)-binding Rossmann-like Domain"/>
    <property type="match status" value="1"/>
</dbReference>
<dbReference type="GO" id="GO:0005737">
    <property type="term" value="C:cytoplasm"/>
    <property type="evidence" value="ECO:0007669"/>
    <property type="project" value="UniProtKB-SubCell"/>
</dbReference>
<dbReference type="CDD" id="cd17895">
    <property type="entry name" value="AGPR_1_N"/>
    <property type="match status" value="1"/>
</dbReference>
<dbReference type="SUPFAM" id="SSF55347">
    <property type="entry name" value="Glyceraldehyde-3-phosphate dehydrogenase-like, C-terminal domain"/>
    <property type="match status" value="1"/>
</dbReference>
<dbReference type="Gene3D" id="3.30.360.10">
    <property type="entry name" value="Dihydrodipicolinate Reductase, domain 2"/>
    <property type="match status" value="1"/>
</dbReference>
<dbReference type="FunFam" id="3.30.360.10:FF:000014">
    <property type="entry name" value="N-acetyl-gamma-glutamyl-phosphate reductase"/>
    <property type="match status" value="1"/>
</dbReference>
<dbReference type="GO" id="GO:0070401">
    <property type="term" value="F:NADP+ binding"/>
    <property type="evidence" value="ECO:0007669"/>
    <property type="project" value="InterPro"/>
</dbReference>
<keyword evidence="7" id="KW-0963">Cytoplasm</keyword>
<feature type="domain" description="Semialdehyde dehydrogenase NAD-binding" evidence="9">
    <location>
        <begin position="14"/>
        <end position="156"/>
    </location>
</feature>
<evidence type="ECO:0000256" key="1">
    <source>
        <dbReference type="ARBA" id="ARBA00004862"/>
    </source>
</evidence>
<dbReference type="Pfam" id="PF22698">
    <property type="entry name" value="Semialdhyde_dhC_1"/>
    <property type="match status" value="1"/>
</dbReference>
<dbReference type="NCBIfam" id="TIGR01850">
    <property type="entry name" value="argC"/>
    <property type="match status" value="1"/>
</dbReference>
<evidence type="ECO:0000313" key="11">
    <source>
        <dbReference type="Proteomes" id="UP000247465"/>
    </source>
</evidence>